<proteinExistence type="predicted"/>
<protein>
    <submittedName>
        <fullName evidence="2">Uncharacterized protein</fullName>
    </submittedName>
</protein>
<name>A0A218XZV1_PUNGR</name>
<organism evidence="2 3">
    <name type="scientific">Punica granatum</name>
    <name type="common">Pomegranate</name>
    <dbReference type="NCBI Taxonomy" id="22663"/>
    <lineage>
        <taxon>Eukaryota</taxon>
        <taxon>Viridiplantae</taxon>
        <taxon>Streptophyta</taxon>
        <taxon>Embryophyta</taxon>
        <taxon>Tracheophyta</taxon>
        <taxon>Spermatophyta</taxon>
        <taxon>Magnoliopsida</taxon>
        <taxon>eudicotyledons</taxon>
        <taxon>Gunneridae</taxon>
        <taxon>Pentapetalae</taxon>
        <taxon>rosids</taxon>
        <taxon>malvids</taxon>
        <taxon>Myrtales</taxon>
        <taxon>Lythraceae</taxon>
        <taxon>Punica</taxon>
    </lineage>
</organism>
<gene>
    <name evidence="2" type="ORF">CDL15_Pgr006450</name>
</gene>
<evidence type="ECO:0000313" key="2">
    <source>
        <dbReference type="EMBL" id="OWM90129.1"/>
    </source>
</evidence>
<accession>A0A218XZV1</accession>
<reference evidence="3" key="1">
    <citation type="journal article" date="2017" name="Plant J.">
        <title>The pomegranate (Punica granatum L.) genome and the genomics of punicalagin biosynthesis.</title>
        <authorList>
            <person name="Qin G."/>
            <person name="Xu C."/>
            <person name="Ming R."/>
            <person name="Tang H."/>
            <person name="Guyot R."/>
            <person name="Kramer E.M."/>
            <person name="Hu Y."/>
            <person name="Yi X."/>
            <person name="Qi Y."/>
            <person name="Xu X."/>
            <person name="Gao Z."/>
            <person name="Pan H."/>
            <person name="Jian J."/>
            <person name="Tian Y."/>
            <person name="Yue Z."/>
            <person name="Xu Y."/>
        </authorList>
    </citation>
    <scope>NUCLEOTIDE SEQUENCE [LARGE SCALE GENOMIC DNA]</scope>
    <source>
        <strain evidence="3">cv. Dabenzi</strain>
    </source>
</reference>
<sequence length="117" mass="13485">METRGIFELGQFYDSVFSLKSIEAQPVLFFEQLRLRTSIASWFFVLDNLEGLNQNPSRNSVALTRTSISHYGNNNNNPVQNVDSLAFNDMKERVLELEKECLNMKQDLHELVKTRGS</sequence>
<feature type="coiled-coil region" evidence="1">
    <location>
        <begin position="87"/>
        <end position="114"/>
    </location>
</feature>
<dbReference type="EMBL" id="MTKT01000553">
    <property type="protein sequence ID" value="OWM90129.1"/>
    <property type="molecule type" value="Genomic_DNA"/>
</dbReference>
<evidence type="ECO:0000256" key="1">
    <source>
        <dbReference type="SAM" id="Coils"/>
    </source>
</evidence>
<dbReference type="AlphaFoldDB" id="A0A218XZV1"/>
<evidence type="ECO:0000313" key="3">
    <source>
        <dbReference type="Proteomes" id="UP000197138"/>
    </source>
</evidence>
<dbReference type="Proteomes" id="UP000197138">
    <property type="component" value="Unassembled WGS sequence"/>
</dbReference>
<comment type="caution">
    <text evidence="2">The sequence shown here is derived from an EMBL/GenBank/DDBJ whole genome shotgun (WGS) entry which is preliminary data.</text>
</comment>
<keyword evidence="1" id="KW-0175">Coiled coil</keyword>